<keyword evidence="3 8" id="KW-0520">NAD</keyword>
<dbReference type="Proteomes" id="UP001474120">
    <property type="component" value="Unassembled WGS sequence"/>
</dbReference>
<dbReference type="HAMAP" id="MF_00425">
    <property type="entry name" value="NqrA"/>
    <property type="match status" value="1"/>
</dbReference>
<dbReference type="Pfam" id="PF05896">
    <property type="entry name" value="NQRA_N"/>
    <property type="match status" value="1"/>
</dbReference>
<organism evidence="12 13">
    <name type="scientific">Lutimonas vermicola</name>
    <dbReference type="NCBI Taxonomy" id="414288"/>
    <lineage>
        <taxon>Bacteria</taxon>
        <taxon>Pseudomonadati</taxon>
        <taxon>Bacteroidota</taxon>
        <taxon>Flavobacteriia</taxon>
        <taxon>Flavobacteriales</taxon>
        <taxon>Flavobacteriaceae</taxon>
        <taxon>Lutimonas</taxon>
    </lineage>
</organism>
<evidence type="ECO:0000256" key="1">
    <source>
        <dbReference type="ARBA" id="ARBA00022448"/>
    </source>
</evidence>
<evidence type="ECO:0000256" key="6">
    <source>
        <dbReference type="ARBA" id="ARBA00023075"/>
    </source>
</evidence>
<dbReference type="EMBL" id="JBCDNA010000002">
    <property type="protein sequence ID" value="MEL4456193.1"/>
    <property type="molecule type" value="Genomic_DNA"/>
</dbReference>
<feature type="domain" description="NqrA second alpha/beta" evidence="11">
    <location>
        <begin position="117"/>
        <end position="256"/>
    </location>
</feature>
<dbReference type="InterPro" id="IPR056147">
    <property type="entry name" value="NQRA_N"/>
</dbReference>
<dbReference type="Gene3D" id="2.40.50.100">
    <property type="match status" value="1"/>
</dbReference>
<evidence type="ECO:0000313" key="13">
    <source>
        <dbReference type="Proteomes" id="UP001474120"/>
    </source>
</evidence>
<keyword evidence="5 8" id="KW-0406">Ion transport</keyword>
<evidence type="ECO:0000256" key="5">
    <source>
        <dbReference type="ARBA" id="ARBA00023065"/>
    </source>
</evidence>
<evidence type="ECO:0000256" key="2">
    <source>
        <dbReference type="ARBA" id="ARBA00022967"/>
    </source>
</evidence>
<evidence type="ECO:0000259" key="11">
    <source>
        <dbReference type="Pfam" id="PF24836"/>
    </source>
</evidence>
<sequence>MSTDIKIKKGLNIKLKGGATHEISTANRSKTFAVNPSEFHGIVPKLAVKVGDKVKVGDAVFFSKSNEKIKFSSPVSGEVTEIVRGAKRKLLSIKISADDKDTYVDFGAKTPGKLAGPQIKELLLESGCWPMIKQRPYDVVANPSDSPKAIFISAYSTAPLAASHVVTLEGRKKQFQAGIDALSKLTEGKVHLSVGASESFFDNINGVELHKVTGKHPAGNVGVQIAKIDPINSGERVWVVHPQNVAAIGSLFLSGKYNPTKVIALAGSQVDGPQYYAVIQGSQISDIVAGKLKSGKNRIISGNPLTGTAVSLQGSLGFYDDLVCVIPEGDHHEFFGWMPFIGNHKFSMSRTFLSWLSPNKEYDLDTNLNGEERAFVITGEMERVFPMDIYPMQLLKATMIQDIEKMENLGIYEVAPEDFALIDFISTSKIEAQEIIREGLDLMIKEVG</sequence>
<dbReference type="NCBIfam" id="NF003761">
    <property type="entry name" value="PRK05352.1-4"/>
    <property type="match status" value="1"/>
</dbReference>
<evidence type="ECO:0000259" key="9">
    <source>
        <dbReference type="Pfam" id="PF05896"/>
    </source>
</evidence>
<feature type="domain" description="Na(+)-translocating NADH-quinone reductase subunit A C-terminal" evidence="10">
    <location>
        <begin position="262"/>
        <end position="310"/>
    </location>
</feature>
<evidence type="ECO:0000256" key="7">
    <source>
        <dbReference type="ARBA" id="ARBA00023201"/>
    </source>
</evidence>
<dbReference type="PANTHER" id="PTHR37839">
    <property type="entry name" value="NA(+)-TRANSLOCATING NADH-QUINONE REDUCTASE SUBUNIT A"/>
    <property type="match status" value="1"/>
</dbReference>
<dbReference type="Pfam" id="PF11973">
    <property type="entry name" value="NQRA_SLBB"/>
    <property type="match status" value="1"/>
</dbReference>
<dbReference type="InterPro" id="IPR056148">
    <property type="entry name" value="NQRA_2nd"/>
</dbReference>
<evidence type="ECO:0000256" key="3">
    <source>
        <dbReference type="ARBA" id="ARBA00023027"/>
    </source>
</evidence>
<dbReference type="EC" id="7.2.1.1" evidence="8"/>
<dbReference type="PANTHER" id="PTHR37839:SF1">
    <property type="entry name" value="NA(+)-TRANSLOCATING NADH-QUINONE REDUCTASE SUBUNIT A"/>
    <property type="match status" value="1"/>
</dbReference>
<keyword evidence="6 8" id="KW-0830">Ubiquinone</keyword>
<keyword evidence="2 8" id="KW-1278">Translocase</keyword>
<evidence type="ECO:0000256" key="8">
    <source>
        <dbReference type="HAMAP-Rule" id="MF_00425"/>
    </source>
</evidence>
<comment type="function">
    <text evidence="8">NQR complex catalyzes the reduction of ubiquinone-1 to ubiquinol by two successive reactions, coupled with the transport of Na(+) ions from the cytoplasm to the periplasm. NqrA to NqrE are probably involved in the second step, the conversion of ubisemiquinone to ubiquinol.</text>
</comment>
<name>A0ABU9L277_9FLAO</name>
<dbReference type="NCBIfam" id="TIGR01936">
    <property type="entry name" value="nqrA"/>
    <property type="match status" value="1"/>
</dbReference>
<proteinExistence type="inferred from homology"/>
<comment type="subunit">
    <text evidence="8">Composed of six subunits; NqrA, NqrB, NqrC, NqrD, NqrE and NqrF.</text>
</comment>
<keyword evidence="1 8" id="KW-0813">Transport</keyword>
<gene>
    <name evidence="8" type="primary">nqrA</name>
    <name evidence="12" type="ORF">AABB81_09825</name>
</gene>
<evidence type="ECO:0000256" key="4">
    <source>
        <dbReference type="ARBA" id="ARBA00023053"/>
    </source>
</evidence>
<accession>A0ABU9L277</accession>
<feature type="domain" description="NqrA N-terminal barrel-sandwich hybrid" evidence="9">
    <location>
        <begin position="5"/>
        <end position="98"/>
    </location>
</feature>
<reference evidence="12 13" key="1">
    <citation type="submission" date="2024-04" db="EMBL/GenBank/DDBJ databases">
        <title>whole genome sequencing of Lutimonas vermicola strain IMCC1616.</title>
        <authorList>
            <person name="Bae S.S."/>
        </authorList>
    </citation>
    <scope>NUCLEOTIDE SEQUENCE [LARGE SCALE GENOMIC DNA]</scope>
    <source>
        <strain evidence="12 13">IMCC1616</strain>
    </source>
</reference>
<comment type="caution">
    <text evidence="12">The sequence shown here is derived from an EMBL/GenBank/DDBJ whole genome shotgun (WGS) entry which is preliminary data.</text>
</comment>
<evidence type="ECO:0000313" key="12">
    <source>
        <dbReference type="EMBL" id="MEL4456193.1"/>
    </source>
</evidence>
<dbReference type="InterPro" id="IPR022615">
    <property type="entry name" value="NqrA_C_domain"/>
</dbReference>
<evidence type="ECO:0000259" key="10">
    <source>
        <dbReference type="Pfam" id="PF11973"/>
    </source>
</evidence>
<dbReference type="Pfam" id="PF24836">
    <property type="entry name" value="NQRA_2nd"/>
    <property type="match status" value="1"/>
</dbReference>
<keyword evidence="13" id="KW-1185">Reference proteome</keyword>
<dbReference type="RefSeq" id="WP_342160257.1">
    <property type="nucleotide sequence ID" value="NZ_JBCDNA010000002.1"/>
</dbReference>
<comment type="similarity">
    <text evidence="8">Belongs to the NqrA family.</text>
</comment>
<comment type="catalytic activity">
    <reaction evidence="8">
        <text>a ubiquinone + n Na(+)(in) + NADH + H(+) = a ubiquinol + n Na(+)(out) + NAD(+)</text>
        <dbReference type="Rhea" id="RHEA:47748"/>
        <dbReference type="Rhea" id="RHEA-COMP:9565"/>
        <dbReference type="Rhea" id="RHEA-COMP:9566"/>
        <dbReference type="ChEBI" id="CHEBI:15378"/>
        <dbReference type="ChEBI" id="CHEBI:16389"/>
        <dbReference type="ChEBI" id="CHEBI:17976"/>
        <dbReference type="ChEBI" id="CHEBI:29101"/>
        <dbReference type="ChEBI" id="CHEBI:57540"/>
        <dbReference type="ChEBI" id="CHEBI:57945"/>
        <dbReference type="EC" id="7.2.1.1"/>
    </reaction>
</comment>
<keyword evidence="4 8" id="KW-0915">Sodium</keyword>
<keyword evidence="7 8" id="KW-0739">Sodium transport</keyword>
<protein>
    <recommendedName>
        <fullName evidence="8">Na(+)-translocating NADH-quinone reductase subunit A</fullName>
        <shortName evidence="8">Na(+)-NQR subunit A</shortName>
        <shortName evidence="8">Na(+)-translocating NQR subunit A</shortName>
        <ecNumber evidence="8">7.2.1.1</ecNumber>
    </recommendedName>
    <alternativeName>
        <fullName evidence="8">NQR complex subunit A</fullName>
    </alternativeName>
    <alternativeName>
        <fullName evidence="8">NQR-1 subunit A</fullName>
    </alternativeName>
</protein>
<dbReference type="InterPro" id="IPR008703">
    <property type="entry name" value="NqrA"/>
</dbReference>